<evidence type="ECO:0000256" key="1">
    <source>
        <dbReference type="ARBA" id="ARBA00004123"/>
    </source>
</evidence>
<evidence type="ECO:0000256" key="12">
    <source>
        <dbReference type="SAM" id="MobiDB-lite"/>
    </source>
</evidence>
<feature type="compositionally biased region" description="Basic residues" evidence="12">
    <location>
        <begin position="779"/>
        <end position="843"/>
    </location>
</feature>
<keyword evidence="9" id="KW-0687">Ribonucleoprotein</keyword>
<dbReference type="CDD" id="cd01650">
    <property type="entry name" value="RT_nLTR_like"/>
    <property type="match status" value="1"/>
</dbReference>
<dbReference type="InterPro" id="IPR012677">
    <property type="entry name" value="Nucleotide-bd_a/b_plait_sf"/>
</dbReference>
<evidence type="ECO:0000256" key="5">
    <source>
        <dbReference type="ARBA" id="ARBA00022771"/>
    </source>
</evidence>
<dbReference type="Pfam" id="PF00078">
    <property type="entry name" value="RVT_1"/>
    <property type="match status" value="1"/>
</dbReference>
<feature type="compositionally biased region" description="Basic and acidic residues" evidence="12">
    <location>
        <begin position="741"/>
        <end position="756"/>
    </location>
</feature>
<sequence>MAAPMLLPESPLGKLSHQKYRAILKKEKRKKKRQALAKLRDSEATEKDESVSEEEEEELEEEEEEEEEEKKLEAERQKLHEQWLLREEKAQEEFKLKKEKEEAARKRQEEEERKIKEEWEEQQRKEREVAQQKQQEKREREAAVQRMLDQAESQLENGVTWHNPEPPENIGTEKDRANCPFYIKTGSCRFGDSTFMYLDVVLLFMMELDIVSQQSWLTGEVPVDWKLANVTPIYKKGRKEDPGNYRPVSLTSVTGKVMEQIIMSAITWHIQDKQVIRPSQHGFMKGRSCLTNLISFCDKLTHLVDMGKAVDVIYQGFSKAFDTVSHSILLEKLAAHGLDGHTLCWGSVLGPVLFNIFINDLDEGIKCTLRKFAEDTKLGRSVDLLEGRKALQRDLDRLDRWAEANCMRFNKAKCRVLHLGHSSPMQRYRLGEEWLESCPAEKDLGVLVDSHLNMSWQCAQVAKKANSILACIRNSVASRTREVIVPLYWALVRLHLECCVQFWAPHYKRDMEVLERVQRRATKLVKGLESKSSEEQLRELRLFSLEKRRLRGDLIALYNYLKRGCIARCSRKHNYPTSSKTLLVRGMFITFGMEQCRRDDYDTDASLEYSDEETYQQFLEFYEDVLPEFQNVGKVVQFKVSCNYEPHLRGNVYVQYQSEKDCQAALALFSGRWYAGRQLHCEFCPVTRWKTAICGLFERQKCPRGKHCNFLHVFKNPNNEFWEANRDIRISPERTNQLSKNSERRNRTSHRDDYYSRSRRRGSPSPDHSYRRNGESERKKNRRKNKRRRRSGRSRSRERRRSRSRGRKRRGRSRSRSHSRTRSRSRSRSSSRSRSRGKKRSSSRGKNSETPKTK</sequence>
<keyword evidence="7 10" id="KW-0694">RNA-binding</keyword>
<name>A0AAN7NY53_MYCAM</name>
<gene>
    <name evidence="15" type="ORF">QYF61_027765</name>
</gene>
<dbReference type="GO" id="GO:0005634">
    <property type="term" value="C:nucleus"/>
    <property type="evidence" value="ECO:0007669"/>
    <property type="project" value="UniProtKB-SubCell"/>
</dbReference>
<dbReference type="InterPro" id="IPR000571">
    <property type="entry name" value="Znf_CCCH"/>
</dbReference>
<comment type="caution">
    <text evidence="15">The sequence shown here is derived from an EMBL/GenBank/DDBJ whole genome shotgun (WGS) entry which is preliminary data.</text>
</comment>
<accession>A0AAN7NY53</accession>
<keyword evidence="6 11" id="KW-0862">Zinc</keyword>
<dbReference type="CDD" id="cd12540">
    <property type="entry name" value="RRM_U2AFBPL"/>
    <property type="match status" value="1"/>
</dbReference>
<keyword evidence="3 11" id="KW-0479">Metal-binding</keyword>
<feature type="zinc finger region" description="C3H1-type" evidence="11">
    <location>
        <begin position="688"/>
        <end position="715"/>
    </location>
</feature>
<evidence type="ECO:0000256" key="10">
    <source>
        <dbReference type="PROSITE-ProRule" id="PRU00176"/>
    </source>
</evidence>
<dbReference type="InterPro" id="IPR035979">
    <property type="entry name" value="RBD_domain_sf"/>
</dbReference>
<dbReference type="SMART" id="SM00361">
    <property type="entry name" value="RRM_1"/>
    <property type="match status" value="1"/>
</dbReference>
<feature type="domain" description="RRM" evidence="13">
    <location>
        <begin position="580"/>
        <end position="686"/>
    </location>
</feature>
<evidence type="ECO:0000256" key="7">
    <source>
        <dbReference type="ARBA" id="ARBA00022884"/>
    </source>
</evidence>
<dbReference type="PROSITE" id="PS50102">
    <property type="entry name" value="RRM"/>
    <property type="match status" value="1"/>
</dbReference>
<evidence type="ECO:0000256" key="6">
    <source>
        <dbReference type="ARBA" id="ARBA00022833"/>
    </source>
</evidence>
<keyword evidence="5 11" id="KW-0863">Zinc-finger</keyword>
<dbReference type="Gene3D" id="3.30.70.330">
    <property type="match status" value="1"/>
</dbReference>
<dbReference type="FunFam" id="3.30.70.330:FF:000209">
    <property type="entry name" value="U2 small nuclear ribonucleoprotein auxiliary factor 35 kDa subunit-related protein 2"/>
    <property type="match status" value="1"/>
</dbReference>
<keyword evidence="8" id="KW-0539">Nucleus</keyword>
<feature type="region of interest" description="Disordered" evidence="12">
    <location>
        <begin position="732"/>
        <end position="854"/>
    </location>
</feature>
<dbReference type="InterPro" id="IPR000504">
    <property type="entry name" value="RRM_dom"/>
</dbReference>
<feature type="region of interest" description="Disordered" evidence="12">
    <location>
        <begin position="27"/>
        <end position="76"/>
    </location>
</feature>
<protein>
    <submittedName>
        <fullName evidence="15">Uncharacterized protein</fullName>
    </submittedName>
</protein>
<evidence type="ECO:0000259" key="14">
    <source>
        <dbReference type="PROSITE" id="PS50103"/>
    </source>
</evidence>
<dbReference type="SMART" id="SM00356">
    <property type="entry name" value="ZnF_C3H1"/>
    <property type="match status" value="2"/>
</dbReference>
<evidence type="ECO:0000256" key="11">
    <source>
        <dbReference type="PROSITE-ProRule" id="PRU00723"/>
    </source>
</evidence>
<comment type="subcellular location">
    <subcellularLocation>
        <location evidence="1">Nucleus</location>
    </subcellularLocation>
</comment>
<dbReference type="PROSITE" id="PS50103">
    <property type="entry name" value="ZF_C3H1"/>
    <property type="match status" value="1"/>
</dbReference>
<feature type="compositionally biased region" description="Acidic residues" evidence="12">
    <location>
        <begin position="51"/>
        <end position="68"/>
    </location>
</feature>
<evidence type="ECO:0000256" key="3">
    <source>
        <dbReference type="ARBA" id="ARBA00022723"/>
    </source>
</evidence>
<dbReference type="AlphaFoldDB" id="A0AAN7NY53"/>
<dbReference type="Proteomes" id="UP001333110">
    <property type="component" value="Unassembled WGS sequence"/>
</dbReference>
<evidence type="ECO:0000259" key="13">
    <source>
        <dbReference type="PROSITE" id="PS50102"/>
    </source>
</evidence>
<organism evidence="15 16">
    <name type="scientific">Mycteria americana</name>
    <name type="common">Wood stork</name>
    <dbReference type="NCBI Taxonomy" id="33587"/>
    <lineage>
        <taxon>Eukaryota</taxon>
        <taxon>Metazoa</taxon>
        <taxon>Chordata</taxon>
        <taxon>Craniata</taxon>
        <taxon>Vertebrata</taxon>
        <taxon>Euteleostomi</taxon>
        <taxon>Archelosauria</taxon>
        <taxon>Archosauria</taxon>
        <taxon>Dinosauria</taxon>
        <taxon>Saurischia</taxon>
        <taxon>Theropoda</taxon>
        <taxon>Coelurosauria</taxon>
        <taxon>Aves</taxon>
        <taxon>Neognathae</taxon>
        <taxon>Neoaves</taxon>
        <taxon>Aequornithes</taxon>
        <taxon>Ciconiiformes</taxon>
        <taxon>Ciconiidae</taxon>
        <taxon>Mycteria</taxon>
    </lineage>
</organism>
<dbReference type="GO" id="GO:0008270">
    <property type="term" value="F:zinc ion binding"/>
    <property type="evidence" value="ECO:0007669"/>
    <property type="project" value="UniProtKB-KW"/>
</dbReference>
<dbReference type="InterPro" id="IPR003954">
    <property type="entry name" value="RRM_euk-type"/>
</dbReference>
<dbReference type="GO" id="GO:1990904">
    <property type="term" value="C:ribonucleoprotein complex"/>
    <property type="evidence" value="ECO:0007669"/>
    <property type="project" value="UniProtKB-KW"/>
</dbReference>
<proteinExistence type="predicted"/>
<dbReference type="SUPFAM" id="SSF54928">
    <property type="entry name" value="RNA-binding domain, RBD"/>
    <property type="match status" value="1"/>
</dbReference>
<evidence type="ECO:0000256" key="9">
    <source>
        <dbReference type="ARBA" id="ARBA00023274"/>
    </source>
</evidence>
<dbReference type="GO" id="GO:0003723">
    <property type="term" value="F:RNA binding"/>
    <property type="evidence" value="ECO:0007669"/>
    <property type="project" value="UniProtKB-UniRule"/>
</dbReference>
<keyword evidence="4" id="KW-0677">Repeat</keyword>
<evidence type="ECO:0000256" key="2">
    <source>
        <dbReference type="ARBA" id="ARBA00022553"/>
    </source>
</evidence>
<keyword evidence="2" id="KW-0597">Phosphoprotein</keyword>
<reference evidence="15 16" key="1">
    <citation type="journal article" date="2023" name="J. Hered.">
        <title>Chromosome-level genome of the wood stork (Mycteria americana) provides insight into avian chromosome evolution.</title>
        <authorList>
            <person name="Flamio R. Jr."/>
            <person name="Ramstad K.M."/>
        </authorList>
    </citation>
    <scope>NUCLEOTIDE SEQUENCE [LARGE SCALE GENOMIC DNA]</scope>
    <source>
        <strain evidence="15">JAX WOST 10</strain>
    </source>
</reference>
<dbReference type="InterPro" id="IPR000477">
    <property type="entry name" value="RT_dom"/>
</dbReference>
<dbReference type="EMBL" id="JAUNZN010000001">
    <property type="protein sequence ID" value="KAK4833099.1"/>
    <property type="molecule type" value="Genomic_DNA"/>
</dbReference>
<evidence type="ECO:0000313" key="16">
    <source>
        <dbReference type="Proteomes" id="UP001333110"/>
    </source>
</evidence>
<feature type="compositionally biased region" description="Basic and acidic residues" evidence="12">
    <location>
        <begin position="38"/>
        <end position="50"/>
    </location>
</feature>
<keyword evidence="16" id="KW-1185">Reference proteome</keyword>
<evidence type="ECO:0000256" key="8">
    <source>
        <dbReference type="ARBA" id="ARBA00023242"/>
    </source>
</evidence>
<feature type="compositionally biased region" description="Basic and acidic residues" evidence="12">
    <location>
        <begin position="768"/>
        <end position="778"/>
    </location>
</feature>
<feature type="domain" description="C3H1-type" evidence="14">
    <location>
        <begin position="688"/>
        <end position="715"/>
    </location>
</feature>
<evidence type="ECO:0000256" key="4">
    <source>
        <dbReference type="ARBA" id="ARBA00022737"/>
    </source>
</evidence>
<evidence type="ECO:0000313" key="15">
    <source>
        <dbReference type="EMBL" id="KAK4833099.1"/>
    </source>
</evidence>
<dbReference type="PANTHER" id="PTHR33332">
    <property type="entry name" value="REVERSE TRANSCRIPTASE DOMAIN-CONTAINING PROTEIN"/>
    <property type="match status" value="1"/>
</dbReference>